<reference evidence="3 4" key="1">
    <citation type="journal article" date="2011" name="Science">
        <title>The Selaginella genome identifies genetic changes associated with the evolution of vascular plants.</title>
        <authorList>
            <person name="Banks J.A."/>
            <person name="Nishiyama T."/>
            <person name="Hasebe M."/>
            <person name="Bowman J.L."/>
            <person name="Gribskov M."/>
            <person name="dePamphilis C."/>
            <person name="Albert V.A."/>
            <person name="Aono N."/>
            <person name="Aoyama T."/>
            <person name="Ambrose B.A."/>
            <person name="Ashton N.W."/>
            <person name="Axtell M.J."/>
            <person name="Barker E."/>
            <person name="Barker M.S."/>
            <person name="Bennetzen J.L."/>
            <person name="Bonawitz N.D."/>
            <person name="Chapple C."/>
            <person name="Cheng C."/>
            <person name="Correa L.G."/>
            <person name="Dacre M."/>
            <person name="DeBarry J."/>
            <person name="Dreyer I."/>
            <person name="Elias M."/>
            <person name="Engstrom E.M."/>
            <person name="Estelle M."/>
            <person name="Feng L."/>
            <person name="Finet C."/>
            <person name="Floyd S.K."/>
            <person name="Frommer W.B."/>
            <person name="Fujita T."/>
            <person name="Gramzow L."/>
            <person name="Gutensohn M."/>
            <person name="Harholt J."/>
            <person name="Hattori M."/>
            <person name="Heyl A."/>
            <person name="Hirai T."/>
            <person name="Hiwatashi Y."/>
            <person name="Ishikawa M."/>
            <person name="Iwata M."/>
            <person name="Karol K.G."/>
            <person name="Koehler B."/>
            <person name="Kolukisaoglu U."/>
            <person name="Kubo M."/>
            <person name="Kurata T."/>
            <person name="Lalonde S."/>
            <person name="Li K."/>
            <person name="Li Y."/>
            <person name="Litt A."/>
            <person name="Lyons E."/>
            <person name="Manning G."/>
            <person name="Maruyama T."/>
            <person name="Michael T.P."/>
            <person name="Mikami K."/>
            <person name="Miyazaki S."/>
            <person name="Morinaga S."/>
            <person name="Murata T."/>
            <person name="Mueller-Roeber B."/>
            <person name="Nelson D.R."/>
            <person name="Obara M."/>
            <person name="Oguri Y."/>
            <person name="Olmstead R.G."/>
            <person name="Onodera N."/>
            <person name="Petersen B.L."/>
            <person name="Pils B."/>
            <person name="Prigge M."/>
            <person name="Rensing S.A."/>
            <person name="Riano-Pachon D.M."/>
            <person name="Roberts A.W."/>
            <person name="Sato Y."/>
            <person name="Scheller H.V."/>
            <person name="Schulz B."/>
            <person name="Schulz C."/>
            <person name="Shakirov E.V."/>
            <person name="Shibagaki N."/>
            <person name="Shinohara N."/>
            <person name="Shippen D.E."/>
            <person name="Soerensen I."/>
            <person name="Sotooka R."/>
            <person name="Sugimoto N."/>
            <person name="Sugita M."/>
            <person name="Sumikawa N."/>
            <person name="Tanurdzic M."/>
            <person name="Theissen G."/>
            <person name="Ulvskov P."/>
            <person name="Wakazuki S."/>
            <person name="Weng J.K."/>
            <person name="Willats W.W."/>
            <person name="Wipf D."/>
            <person name="Wolf P.G."/>
            <person name="Yang L."/>
            <person name="Zimmer A.D."/>
            <person name="Zhu Q."/>
            <person name="Mitros T."/>
            <person name="Hellsten U."/>
            <person name="Loque D."/>
            <person name="Otillar R."/>
            <person name="Salamov A."/>
            <person name="Schmutz J."/>
            <person name="Shapiro H."/>
            <person name="Lindquist E."/>
            <person name="Lucas S."/>
            <person name="Rokhsar D."/>
            <person name="Grigoriev I.V."/>
        </authorList>
    </citation>
    <scope>NUCLEOTIDE SEQUENCE [LARGE SCALE GENOMIC DNA]</scope>
</reference>
<evidence type="ECO:0000256" key="2">
    <source>
        <dbReference type="PROSITE-ProRule" id="PRU00708"/>
    </source>
</evidence>
<dbReference type="KEGG" id="smo:SELMODRAFT_77859"/>
<dbReference type="InterPro" id="IPR046960">
    <property type="entry name" value="PPR_At4g14850-like_plant"/>
</dbReference>
<dbReference type="Proteomes" id="UP000001514">
    <property type="component" value="Unassembled WGS sequence"/>
</dbReference>
<dbReference type="FunFam" id="1.25.40.10:FF:000090">
    <property type="entry name" value="Pentatricopeptide repeat-containing protein, chloroplastic"/>
    <property type="match status" value="1"/>
</dbReference>
<dbReference type="PANTHER" id="PTHR47926:SF533">
    <property type="entry name" value="DYW DOMAIN-CONTAINING PROTEIN"/>
    <property type="match status" value="1"/>
</dbReference>
<gene>
    <name evidence="3" type="ORF">SELMODRAFT_77859</name>
</gene>
<dbReference type="PROSITE" id="PS51375">
    <property type="entry name" value="PPR"/>
    <property type="match status" value="2"/>
</dbReference>
<dbReference type="SUPFAM" id="SSF48452">
    <property type="entry name" value="TPR-like"/>
    <property type="match status" value="1"/>
</dbReference>
<protein>
    <recommendedName>
        <fullName evidence="5">Pentacotripeptide-repeat region of PRORP domain-containing protein</fullName>
    </recommendedName>
</protein>
<keyword evidence="1" id="KW-0677">Repeat</keyword>
<dbReference type="AlphaFoldDB" id="D8QVZ6"/>
<dbReference type="InterPro" id="IPR011990">
    <property type="entry name" value="TPR-like_helical_dom_sf"/>
</dbReference>
<dbReference type="GO" id="GO:0003723">
    <property type="term" value="F:RNA binding"/>
    <property type="evidence" value="ECO:0007669"/>
    <property type="project" value="InterPro"/>
</dbReference>
<organism evidence="4">
    <name type="scientific">Selaginella moellendorffii</name>
    <name type="common">Spikemoss</name>
    <dbReference type="NCBI Taxonomy" id="88036"/>
    <lineage>
        <taxon>Eukaryota</taxon>
        <taxon>Viridiplantae</taxon>
        <taxon>Streptophyta</taxon>
        <taxon>Embryophyta</taxon>
        <taxon>Tracheophyta</taxon>
        <taxon>Lycopodiopsida</taxon>
        <taxon>Selaginellales</taxon>
        <taxon>Selaginellaceae</taxon>
        <taxon>Selaginella</taxon>
    </lineage>
</organism>
<dbReference type="NCBIfam" id="TIGR00756">
    <property type="entry name" value="PPR"/>
    <property type="match status" value="4"/>
</dbReference>
<evidence type="ECO:0000256" key="1">
    <source>
        <dbReference type="ARBA" id="ARBA00022737"/>
    </source>
</evidence>
<proteinExistence type="predicted"/>
<dbReference type="Pfam" id="PF13041">
    <property type="entry name" value="PPR_2"/>
    <property type="match status" value="2"/>
</dbReference>
<dbReference type="Gramene" id="EFJ36145">
    <property type="protein sequence ID" value="EFJ36145"/>
    <property type="gene ID" value="SELMODRAFT_77859"/>
</dbReference>
<dbReference type="GO" id="GO:0009451">
    <property type="term" value="P:RNA modification"/>
    <property type="evidence" value="ECO:0007669"/>
    <property type="project" value="InterPro"/>
</dbReference>
<dbReference type="HOGENOM" id="CLU_002706_0_0_1"/>
<dbReference type="InParanoid" id="D8QVZ6"/>
<evidence type="ECO:0008006" key="5">
    <source>
        <dbReference type="Google" id="ProtNLM"/>
    </source>
</evidence>
<feature type="repeat" description="PPR" evidence="2">
    <location>
        <begin position="25"/>
        <end position="59"/>
    </location>
</feature>
<name>D8QVZ6_SELML</name>
<dbReference type="eggNOG" id="KOG4197">
    <property type="taxonomic scope" value="Eukaryota"/>
</dbReference>
<dbReference type="EMBL" id="GL377567">
    <property type="protein sequence ID" value="EFJ36145.1"/>
    <property type="molecule type" value="Genomic_DNA"/>
</dbReference>
<accession>D8QVZ6</accession>
<evidence type="ECO:0000313" key="4">
    <source>
        <dbReference type="Proteomes" id="UP000001514"/>
    </source>
</evidence>
<feature type="repeat" description="PPR" evidence="2">
    <location>
        <begin position="158"/>
        <end position="192"/>
    </location>
</feature>
<dbReference type="PANTHER" id="PTHR47926">
    <property type="entry name" value="PENTATRICOPEPTIDE REPEAT-CONTAINING PROTEIN"/>
    <property type="match status" value="1"/>
</dbReference>
<dbReference type="InterPro" id="IPR002885">
    <property type="entry name" value="PPR_rpt"/>
</dbReference>
<sequence>MITAYAQNGRLEEAKEIFDRSPQRTMVTYNAMVTAYSQNGHLQRAKALFDGMEQRDIVSWNAMLAAYAQSGHDTQTVDLFKSMDIDGVTPNHVSLISALDACGRVGELRLADALYDAALTLGGYAAHLMVATSVVDMYGKCGDVAAARRAFDAMLERDVVAWNAMVAAYSHNGHGHEALEIFRTMDLEGVNPSESTFVSLVGCSRSGFFEESRELFLAMQDCGLDPNGEHFHCMVDLLCRAGKLREARDLIVSMPFEADFPAWSALVSACSVHGDSKLGREVANEVISLVPEDSGLYVCLSKVFSSAGMQDEVARLEQKRKDLLLKSK</sequence>
<evidence type="ECO:0000313" key="3">
    <source>
        <dbReference type="EMBL" id="EFJ36145.1"/>
    </source>
</evidence>
<keyword evidence="4" id="KW-1185">Reference proteome</keyword>
<dbReference type="Gene3D" id="1.25.40.10">
    <property type="entry name" value="Tetratricopeptide repeat domain"/>
    <property type="match status" value="2"/>
</dbReference>
<dbReference type="Pfam" id="PF01535">
    <property type="entry name" value="PPR"/>
    <property type="match status" value="3"/>
</dbReference>